<comment type="caution">
    <text evidence="2">The sequence shown here is derived from an EMBL/GenBank/DDBJ whole genome shotgun (WGS) entry which is preliminary data.</text>
</comment>
<reference evidence="2 3" key="1">
    <citation type="submission" date="2019-06" db="EMBL/GenBank/DDBJ databases">
        <title>Genome sequence analysis of &gt;100 Bacillus licheniformis strains suggests intrinsic resistance to this species.</title>
        <authorList>
            <person name="Wels M."/>
            <person name="Siezen R.J."/>
            <person name="Johansen E."/>
            <person name="Stuer-Lauridsen B."/>
            <person name="Bjerre K."/>
            <person name="Nielsen B.K.K."/>
        </authorList>
    </citation>
    <scope>NUCLEOTIDE SEQUENCE [LARGE SCALE GENOMIC DNA]</scope>
    <source>
        <strain evidence="2 3">BAC-16736</strain>
    </source>
</reference>
<name>A0A8B5YA75_BACLI</name>
<dbReference type="Proteomes" id="UP000435910">
    <property type="component" value="Unassembled WGS sequence"/>
</dbReference>
<feature type="region of interest" description="Disordered" evidence="1">
    <location>
        <begin position="1"/>
        <end position="38"/>
    </location>
</feature>
<gene>
    <name evidence="2" type="ORF">CHCC16736_4367</name>
</gene>
<evidence type="ECO:0000256" key="1">
    <source>
        <dbReference type="SAM" id="MobiDB-lite"/>
    </source>
</evidence>
<organism evidence="2 3">
    <name type="scientific">Bacillus licheniformis</name>
    <dbReference type="NCBI Taxonomy" id="1402"/>
    <lineage>
        <taxon>Bacteria</taxon>
        <taxon>Bacillati</taxon>
        <taxon>Bacillota</taxon>
        <taxon>Bacilli</taxon>
        <taxon>Bacillales</taxon>
        <taxon>Bacillaceae</taxon>
        <taxon>Bacillus</taxon>
    </lineage>
</organism>
<dbReference type="EMBL" id="NILC01000026">
    <property type="protein sequence ID" value="TWL25484.1"/>
    <property type="molecule type" value="Genomic_DNA"/>
</dbReference>
<dbReference type="AlphaFoldDB" id="A0A8B5YA75"/>
<evidence type="ECO:0000313" key="3">
    <source>
        <dbReference type="Proteomes" id="UP000435910"/>
    </source>
</evidence>
<accession>A0A8B5YA75</accession>
<proteinExistence type="predicted"/>
<sequence>MGIKNLHVHPLPADFSKTDKPKTTRLRKSKQVEAFEKE</sequence>
<evidence type="ECO:0000313" key="2">
    <source>
        <dbReference type="EMBL" id="TWL25484.1"/>
    </source>
</evidence>
<protein>
    <submittedName>
        <fullName evidence="2">Uncharacterized protein</fullName>
    </submittedName>
</protein>